<keyword evidence="5" id="KW-0067">ATP-binding</keyword>
<dbReference type="RefSeq" id="WP_042345110.1">
    <property type="nucleotide sequence ID" value="NZ_CDOI01000187.1"/>
</dbReference>
<dbReference type="Proteomes" id="UP000045051">
    <property type="component" value="Unassembled WGS sequence"/>
</dbReference>
<dbReference type="EC" id="2.7.1.51" evidence="11"/>
<keyword evidence="2 8" id="KW-0808">Transferase</keyword>
<dbReference type="EMBL" id="CDOI01000187">
    <property type="protein sequence ID" value="CEN48978.1"/>
    <property type="molecule type" value="Genomic_DNA"/>
</dbReference>
<dbReference type="GO" id="GO:0006004">
    <property type="term" value="P:fucose metabolic process"/>
    <property type="evidence" value="ECO:0007669"/>
    <property type="project" value="UniProtKB-KW"/>
</dbReference>
<evidence type="ECO:0000256" key="2">
    <source>
        <dbReference type="ARBA" id="ARBA00022679"/>
    </source>
</evidence>
<dbReference type="InterPro" id="IPR000577">
    <property type="entry name" value="Carb_kinase_FGGY"/>
</dbReference>
<evidence type="ECO:0000259" key="9">
    <source>
        <dbReference type="Pfam" id="PF00370"/>
    </source>
</evidence>
<dbReference type="PROSITE" id="PS00933">
    <property type="entry name" value="FGGY_KINASES_1"/>
    <property type="match status" value="1"/>
</dbReference>
<dbReference type="PIRSF" id="PIRSF000538">
    <property type="entry name" value="GlpK"/>
    <property type="match status" value="1"/>
</dbReference>
<sequence>MKNPLALLFDCGATNVRVIAMDIHGNIEASQSYPNQTEADPHYEGGRIWNVDAIWEKLCKAAKIVTSQIDTSRIVGVATTTFGVDGTLVAESGELLYPVISWQCKRTDSIMENIGNYIPVKELYTTSGILPYSFNTINKLIWFKENHPELLQHPKVQFLYMPSLLNFRLTGNKLNDSTMSGTSMLTDLSQRNYSQKIFNALELQISLMGDTASAGTKVGSITSRASIETGIPENTPVFLAGHDTQFAIIGSGVGMNQPILSSGTWEILMSRTQHYTVSEAEFGLGLTTELDAEEHTYNIGVNYLGSGVLEWIRRMFYMDIPQEDVYSVMISEAEKIPMGCEGVRVNPDFLDKENGSEGAIIGITLQTTRAHIYRATLEALAHKLKKALQAVEKAGNFKAEYITCVGGGTKNKLWNQLRADICDLPIRLIKQKETTVLGSSMYVFKATGFFNSIEEAQSHLDYQPEIIYPSSRNV</sequence>
<name>A0A0B7IG83_9FLAO</name>
<dbReference type="InterPro" id="IPR018483">
    <property type="entry name" value="Carb_kinase_FGGY_CS"/>
</dbReference>
<dbReference type="InterPro" id="IPR018485">
    <property type="entry name" value="FGGY_C"/>
</dbReference>
<dbReference type="PROSITE" id="PS00445">
    <property type="entry name" value="FGGY_KINASES_2"/>
    <property type="match status" value="1"/>
</dbReference>
<comment type="similarity">
    <text evidence="1 8">Belongs to the FGGY kinase family.</text>
</comment>
<dbReference type="PANTHER" id="PTHR43095">
    <property type="entry name" value="SUGAR KINASE"/>
    <property type="match status" value="1"/>
</dbReference>
<dbReference type="PANTHER" id="PTHR43095:SF5">
    <property type="entry name" value="XYLULOSE KINASE"/>
    <property type="match status" value="1"/>
</dbReference>
<dbReference type="InterPro" id="IPR018484">
    <property type="entry name" value="FGGY_N"/>
</dbReference>
<keyword evidence="6" id="KW-0294">Fucose metabolism</keyword>
<feature type="domain" description="Carbohydrate kinase FGGY N-terminal" evidence="9">
    <location>
        <begin position="6"/>
        <end position="250"/>
    </location>
</feature>
<evidence type="ECO:0000256" key="3">
    <source>
        <dbReference type="ARBA" id="ARBA00022741"/>
    </source>
</evidence>
<evidence type="ECO:0000259" key="10">
    <source>
        <dbReference type="Pfam" id="PF02782"/>
    </source>
</evidence>
<evidence type="ECO:0000256" key="7">
    <source>
        <dbReference type="ARBA" id="ARBA00023277"/>
    </source>
</evidence>
<dbReference type="GO" id="GO:0005524">
    <property type="term" value="F:ATP binding"/>
    <property type="evidence" value="ECO:0007669"/>
    <property type="project" value="UniProtKB-KW"/>
</dbReference>
<evidence type="ECO:0000256" key="8">
    <source>
        <dbReference type="RuleBase" id="RU003733"/>
    </source>
</evidence>
<dbReference type="GO" id="GO:0008737">
    <property type="term" value="F:L-fuculokinase activity"/>
    <property type="evidence" value="ECO:0007669"/>
    <property type="project" value="UniProtKB-EC"/>
</dbReference>
<evidence type="ECO:0000256" key="5">
    <source>
        <dbReference type="ARBA" id="ARBA00022840"/>
    </source>
</evidence>
<evidence type="ECO:0000313" key="11">
    <source>
        <dbReference type="EMBL" id="CEN48978.1"/>
    </source>
</evidence>
<protein>
    <submittedName>
        <fullName evidence="11">L-fuculokinase</fullName>
        <ecNumber evidence="11">2.7.1.51</ecNumber>
    </submittedName>
</protein>
<dbReference type="NCBIfam" id="TIGR02628">
    <property type="entry name" value="fuculo_kin_coli"/>
    <property type="match status" value="1"/>
</dbReference>
<dbReference type="Gene3D" id="3.30.420.40">
    <property type="match status" value="2"/>
</dbReference>
<accession>A0A0B7IG83</accession>
<dbReference type="InterPro" id="IPR050406">
    <property type="entry name" value="FGGY_Carb_Kinase"/>
</dbReference>
<evidence type="ECO:0000256" key="4">
    <source>
        <dbReference type="ARBA" id="ARBA00022777"/>
    </source>
</evidence>
<keyword evidence="4 8" id="KW-0418">Kinase</keyword>
<gene>
    <name evidence="11" type="primary">fucK</name>
    <name evidence="11" type="ORF">CCAND38_720008</name>
</gene>
<dbReference type="Pfam" id="PF02782">
    <property type="entry name" value="FGGY_C"/>
    <property type="match status" value="1"/>
</dbReference>
<dbReference type="AlphaFoldDB" id="A0A0B7IG83"/>
<evidence type="ECO:0000313" key="12">
    <source>
        <dbReference type="Proteomes" id="UP000045051"/>
    </source>
</evidence>
<evidence type="ECO:0000256" key="1">
    <source>
        <dbReference type="ARBA" id="ARBA00009156"/>
    </source>
</evidence>
<organism evidence="11 12">
    <name type="scientific">Capnocytophaga canis</name>
    <dbReference type="NCBI Taxonomy" id="1848903"/>
    <lineage>
        <taxon>Bacteria</taxon>
        <taxon>Pseudomonadati</taxon>
        <taxon>Bacteroidota</taxon>
        <taxon>Flavobacteriia</taxon>
        <taxon>Flavobacteriales</taxon>
        <taxon>Flavobacteriaceae</taxon>
        <taxon>Capnocytophaga</taxon>
    </lineage>
</organism>
<dbReference type="Pfam" id="PF00370">
    <property type="entry name" value="FGGY_N"/>
    <property type="match status" value="1"/>
</dbReference>
<dbReference type="CDD" id="cd07773">
    <property type="entry name" value="ASKHA_NBD_FGGY_FK"/>
    <property type="match status" value="1"/>
</dbReference>
<dbReference type="SUPFAM" id="SSF53067">
    <property type="entry name" value="Actin-like ATPase domain"/>
    <property type="match status" value="2"/>
</dbReference>
<proteinExistence type="inferred from homology"/>
<dbReference type="InterPro" id="IPR043129">
    <property type="entry name" value="ATPase_NBD"/>
</dbReference>
<keyword evidence="3" id="KW-0547">Nucleotide-binding</keyword>
<keyword evidence="12" id="KW-1185">Reference proteome</keyword>
<reference evidence="11 12" key="1">
    <citation type="submission" date="2015-01" db="EMBL/GenBank/DDBJ databases">
        <authorList>
            <person name="Xiang T."/>
            <person name="Song Y."/>
            <person name="Huang L."/>
            <person name="Wang B."/>
            <person name="Wu P."/>
        </authorList>
    </citation>
    <scope>NUCLEOTIDE SEQUENCE [LARGE SCALE GENOMIC DNA]</scope>
    <source>
        <strain evidence="11 12">CcD38</strain>
    </source>
</reference>
<feature type="domain" description="Carbohydrate kinase FGGY C-terminal" evidence="10">
    <location>
        <begin position="260"/>
        <end position="441"/>
    </location>
</feature>
<keyword evidence="7" id="KW-0119">Carbohydrate metabolism</keyword>
<evidence type="ECO:0000256" key="6">
    <source>
        <dbReference type="ARBA" id="ARBA00023253"/>
    </source>
</evidence>
<dbReference type="InterPro" id="IPR013450">
    <property type="entry name" value="Fuculokinase"/>
</dbReference>